<feature type="compositionally biased region" description="Basic and acidic residues" evidence="1">
    <location>
        <begin position="196"/>
        <end position="206"/>
    </location>
</feature>
<reference evidence="2 3" key="1">
    <citation type="submission" date="2020-08" db="EMBL/GenBank/DDBJ databases">
        <title>Genomic Encyclopedia of Type Strains, Phase III (KMG-III): the genomes of soil and plant-associated and newly described type strains.</title>
        <authorList>
            <person name="Whitman W."/>
        </authorList>
    </citation>
    <scope>NUCLEOTIDE SEQUENCE [LARGE SCALE GENOMIC DNA]</scope>
    <source>
        <strain evidence="2 3">CECT 8572</strain>
    </source>
</reference>
<dbReference type="Proteomes" id="UP000576152">
    <property type="component" value="Unassembled WGS sequence"/>
</dbReference>
<accession>A0ABR6HST1</accession>
<feature type="compositionally biased region" description="Basic and acidic residues" evidence="1">
    <location>
        <begin position="42"/>
        <end position="56"/>
    </location>
</feature>
<evidence type="ECO:0000313" key="3">
    <source>
        <dbReference type="Proteomes" id="UP000576152"/>
    </source>
</evidence>
<gene>
    <name evidence="2" type="ORF">FHS00_003018</name>
</gene>
<proteinExistence type="predicted"/>
<evidence type="ECO:0008006" key="4">
    <source>
        <dbReference type="Google" id="ProtNLM"/>
    </source>
</evidence>
<comment type="caution">
    <text evidence="2">The sequence shown here is derived from an EMBL/GenBank/DDBJ whole genome shotgun (WGS) entry which is preliminary data.</text>
</comment>
<dbReference type="RefSeq" id="WP_183474892.1">
    <property type="nucleotide sequence ID" value="NZ_JACIBX010000014.1"/>
</dbReference>
<protein>
    <recommendedName>
        <fullName evidence="4">Magnesium transporter MgtE intracellular domain-containing protein</fullName>
    </recommendedName>
</protein>
<feature type="region of interest" description="Disordered" evidence="1">
    <location>
        <begin position="166"/>
        <end position="206"/>
    </location>
</feature>
<sequence length="206" mass="22350">MLEAMLELARKFLNLILKILGLPLVAARKTVRALGLGGSRGGGHDAAAEQARRQQEFDAPSAVPQPPAAVSGSPGRLIPAMKAYLQAPTDHQRMEIAKRLRHPQIIAYLDGLRPDERAAFLEASPGALRRHFDGKLPHARLPAWSTDFDYGVIERPAPKLAVQAAPVAPARRQPLRSSTPPSGAVPATGLRSRTARMVERHRQLAQ</sequence>
<dbReference type="EMBL" id="JACIBX010000014">
    <property type="protein sequence ID" value="MBB3713414.1"/>
    <property type="molecule type" value="Genomic_DNA"/>
</dbReference>
<keyword evidence="3" id="KW-1185">Reference proteome</keyword>
<organism evidence="2 3">
    <name type="scientific">Limimaricola variabilis</name>
    <dbReference type="NCBI Taxonomy" id="1492771"/>
    <lineage>
        <taxon>Bacteria</taxon>
        <taxon>Pseudomonadati</taxon>
        <taxon>Pseudomonadota</taxon>
        <taxon>Alphaproteobacteria</taxon>
        <taxon>Rhodobacterales</taxon>
        <taxon>Paracoccaceae</taxon>
        <taxon>Limimaricola</taxon>
    </lineage>
</organism>
<evidence type="ECO:0000256" key="1">
    <source>
        <dbReference type="SAM" id="MobiDB-lite"/>
    </source>
</evidence>
<evidence type="ECO:0000313" key="2">
    <source>
        <dbReference type="EMBL" id="MBB3713414.1"/>
    </source>
</evidence>
<feature type="region of interest" description="Disordered" evidence="1">
    <location>
        <begin position="36"/>
        <end position="72"/>
    </location>
</feature>
<name>A0ABR6HST1_9RHOB</name>